<proteinExistence type="predicted"/>
<evidence type="ECO:0000313" key="3">
    <source>
        <dbReference type="Proteomes" id="UP001341840"/>
    </source>
</evidence>
<feature type="non-terminal residue" evidence="2">
    <location>
        <position position="1"/>
    </location>
</feature>
<dbReference type="Proteomes" id="UP001341840">
    <property type="component" value="Unassembled WGS sequence"/>
</dbReference>
<name>A0ABU6RYI1_9FABA</name>
<organism evidence="2 3">
    <name type="scientific">Stylosanthes scabra</name>
    <dbReference type="NCBI Taxonomy" id="79078"/>
    <lineage>
        <taxon>Eukaryota</taxon>
        <taxon>Viridiplantae</taxon>
        <taxon>Streptophyta</taxon>
        <taxon>Embryophyta</taxon>
        <taxon>Tracheophyta</taxon>
        <taxon>Spermatophyta</taxon>
        <taxon>Magnoliopsida</taxon>
        <taxon>eudicotyledons</taxon>
        <taxon>Gunneridae</taxon>
        <taxon>Pentapetalae</taxon>
        <taxon>rosids</taxon>
        <taxon>fabids</taxon>
        <taxon>Fabales</taxon>
        <taxon>Fabaceae</taxon>
        <taxon>Papilionoideae</taxon>
        <taxon>50 kb inversion clade</taxon>
        <taxon>dalbergioids sensu lato</taxon>
        <taxon>Dalbergieae</taxon>
        <taxon>Pterocarpus clade</taxon>
        <taxon>Stylosanthes</taxon>
    </lineage>
</organism>
<protein>
    <submittedName>
        <fullName evidence="2">Uncharacterized protein</fullName>
    </submittedName>
</protein>
<reference evidence="2 3" key="1">
    <citation type="journal article" date="2023" name="Plants (Basel)">
        <title>Bridging the Gap: Combining Genomics and Transcriptomics Approaches to Understand Stylosanthes scabra, an Orphan Legume from the Brazilian Caatinga.</title>
        <authorList>
            <person name="Ferreira-Neto J.R.C."/>
            <person name="da Silva M.D."/>
            <person name="Binneck E."/>
            <person name="de Melo N.F."/>
            <person name="da Silva R.H."/>
            <person name="de Melo A.L.T.M."/>
            <person name="Pandolfi V."/>
            <person name="Bustamante F.O."/>
            <person name="Brasileiro-Vidal A.C."/>
            <person name="Benko-Iseppon A.M."/>
        </authorList>
    </citation>
    <scope>NUCLEOTIDE SEQUENCE [LARGE SCALE GENOMIC DNA]</scope>
    <source>
        <tissue evidence="2">Leaves</tissue>
    </source>
</reference>
<gene>
    <name evidence="2" type="ORF">PIB30_101900</name>
</gene>
<comment type="caution">
    <text evidence="2">The sequence shown here is derived from an EMBL/GenBank/DDBJ whole genome shotgun (WGS) entry which is preliminary data.</text>
</comment>
<evidence type="ECO:0000256" key="1">
    <source>
        <dbReference type="SAM" id="MobiDB-lite"/>
    </source>
</evidence>
<dbReference type="EMBL" id="JASCZI010033259">
    <property type="protein sequence ID" value="MED6128840.1"/>
    <property type="molecule type" value="Genomic_DNA"/>
</dbReference>
<feature type="compositionally biased region" description="Polar residues" evidence="1">
    <location>
        <begin position="1"/>
        <end position="13"/>
    </location>
</feature>
<feature type="region of interest" description="Disordered" evidence="1">
    <location>
        <begin position="1"/>
        <end position="60"/>
    </location>
</feature>
<accession>A0ABU6RYI1</accession>
<sequence>SRQIRTTFVNRESSPIDANEESEEEQGVPTKALLTPPTLEAIPPHESAAAHTRPEPQDQDLNLLLSRDKQAYPSGGKVPLGGSTSSKEAVEPGAVRGVPSASVKLSKVAAKIISFLGLPLEDLAANDKLKAELIGAISMLDDELPVSKAGLIHQFGDFISGLYSADLLALKDLNAIVDGWKLLCRRAVECSEATSQIFQVLEQGRKSEQEAVARIKVLEDELAAIKVGLANIKSTNDGLSEKLKRYEGNKASLTFAVSKAELDMGKACEVYNAAEKKVEAFDKLCAHLKLSLGRFI</sequence>
<evidence type="ECO:0000313" key="2">
    <source>
        <dbReference type="EMBL" id="MED6128840.1"/>
    </source>
</evidence>
<keyword evidence="3" id="KW-1185">Reference proteome</keyword>